<reference evidence="2 3" key="1">
    <citation type="submission" date="2018-09" db="EMBL/GenBank/DDBJ databases">
        <title>whole genome sequence of T. equiperdum IVM-t1 strain.</title>
        <authorList>
            <person name="Suganuma K."/>
        </authorList>
    </citation>
    <scope>NUCLEOTIDE SEQUENCE [LARGE SCALE GENOMIC DNA]</scope>
    <source>
        <strain evidence="2 3">IVM-t1</strain>
    </source>
</reference>
<gene>
    <name evidence="2" type="ORF">DPX39_010050400</name>
</gene>
<sequence length="205" mass="21185">MSSITLQSASATAVSYGGGVCSEYRPSASGSVECGSLIPERGGPRGSTRLPPQPQKPSVSSKGTPHQGEKKEGPTVPTGNDVIRLTALTGLVSTTGVRGGKGGSAESAEDKSRVRSQSDSSPSLKEESYVSGYSGQKIGQTRQKLVSVERQSTESGNGVEEHARKRVLRDQTPGPDGGSVVQPPPRGVALRHEHGKIRGSQIVGG</sequence>
<accession>A0A3L6LCA1</accession>
<feature type="compositionally biased region" description="Polar residues" evidence="1">
    <location>
        <begin position="1"/>
        <end position="13"/>
    </location>
</feature>
<evidence type="ECO:0000313" key="3">
    <source>
        <dbReference type="Proteomes" id="UP000266743"/>
    </source>
</evidence>
<dbReference type="AlphaFoldDB" id="A0A3L6LCA1"/>
<dbReference type="Proteomes" id="UP000266743">
    <property type="component" value="Chromosome 1"/>
</dbReference>
<evidence type="ECO:0000313" key="2">
    <source>
        <dbReference type="EMBL" id="RHW74294.1"/>
    </source>
</evidence>
<evidence type="ECO:0000256" key="1">
    <source>
        <dbReference type="SAM" id="MobiDB-lite"/>
    </source>
</evidence>
<organism evidence="2 3">
    <name type="scientific">Trypanosoma brucei equiperdum</name>
    <dbReference type="NCBI Taxonomy" id="630700"/>
    <lineage>
        <taxon>Eukaryota</taxon>
        <taxon>Discoba</taxon>
        <taxon>Euglenozoa</taxon>
        <taxon>Kinetoplastea</taxon>
        <taxon>Metakinetoplastina</taxon>
        <taxon>Trypanosomatida</taxon>
        <taxon>Trypanosomatidae</taxon>
        <taxon>Trypanosoma</taxon>
    </lineage>
</organism>
<comment type="caution">
    <text evidence="2">The sequence shown here is derived from an EMBL/GenBank/DDBJ whole genome shotgun (WGS) entry which is preliminary data.</text>
</comment>
<proteinExistence type="predicted"/>
<name>A0A3L6LCA1_9TRYP</name>
<feature type="compositionally biased region" description="Polar residues" evidence="1">
    <location>
        <begin position="131"/>
        <end position="156"/>
    </location>
</feature>
<dbReference type="EMBL" id="QSBY01000001">
    <property type="protein sequence ID" value="RHW74294.1"/>
    <property type="molecule type" value="Genomic_DNA"/>
</dbReference>
<feature type="region of interest" description="Disordered" evidence="1">
    <location>
        <begin position="1"/>
        <end position="205"/>
    </location>
</feature>
<protein>
    <submittedName>
        <fullName evidence="2">Expression site-associated 9 (ESAG9) protein</fullName>
    </submittedName>
</protein>